<name>A0A0F9SUT5_9ZZZZ</name>
<sequence>MIVNPVVFSAIRDAIPNASLLLWRRGRWEPINRIISGGDRTIYCHAGTVEVDDAGSVWSLEMLQWKGGLRYPLWRYVQDYPGRMDVFFPNAGGRFSYKPDLAVAEMRKLISRPYGYGNILHVGLSYVPLVRLLVTPSLDDEANGYCAPHCSMARVIADTAGGVDPVCNTPAYATTPGDLARSLFFRYLYTLYFTTEQVVKCIKRMQ</sequence>
<organism evidence="1">
    <name type="scientific">marine sediment metagenome</name>
    <dbReference type="NCBI Taxonomy" id="412755"/>
    <lineage>
        <taxon>unclassified sequences</taxon>
        <taxon>metagenomes</taxon>
        <taxon>ecological metagenomes</taxon>
    </lineage>
</organism>
<proteinExistence type="predicted"/>
<dbReference type="EMBL" id="LAZR01000400">
    <property type="protein sequence ID" value="KKN70649.1"/>
    <property type="molecule type" value="Genomic_DNA"/>
</dbReference>
<gene>
    <name evidence="1" type="ORF">LCGC14_0429220</name>
</gene>
<dbReference type="AlphaFoldDB" id="A0A0F9SUT5"/>
<accession>A0A0F9SUT5</accession>
<comment type="caution">
    <text evidence="1">The sequence shown here is derived from an EMBL/GenBank/DDBJ whole genome shotgun (WGS) entry which is preliminary data.</text>
</comment>
<evidence type="ECO:0000313" key="1">
    <source>
        <dbReference type="EMBL" id="KKN70649.1"/>
    </source>
</evidence>
<protein>
    <submittedName>
        <fullName evidence="1">Uncharacterized protein</fullName>
    </submittedName>
</protein>
<reference evidence="1" key="1">
    <citation type="journal article" date="2015" name="Nature">
        <title>Complex archaea that bridge the gap between prokaryotes and eukaryotes.</title>
        <authorList>
            <person name="Spang A."/>
            <person name="Saw J.H."/>
            <person name="Jorgensen S.L."/>
            <person name="Zaremba-Niedzwiedzka K."/>
            <person name="Martijn J."/>
            <person name="Lind A.E."/>
            <person name="van Eijk R."/>
            <person name="Schleper C."/>
            <person name="Guy L."/>
            <person name="Ettema T.J."/>
        </authorList>
    </citation>
    <scope>NUCLEOTIDE SEQUENCE</scope>
</reference>